<evidence type="ECO:0000313" key="2">
    <source>
        <dbReference type="Proteomes" id="UP000248314"/>
    </source>
</evidence>
<dbReference type="AlphaFoldDB" id="A0A318HUK4"/>
<accession>A0A318HUK4</accession>
<keyword evidence="2" id="KW-1185">Reference proteome</keyword>
<evidence type="ECO:0000313" key="1">
    <source>
        <dbReference type="EMBL" id="PXX22012.1"/>
    </source>
</evidence>
<protein>
    <submittedName>
        <fullName evidence="1">Uncharacterized protein</fullName>
    </submittedName>
</protein>
<dbReference type="STRING" id="1122991.GCA_000613445_02127"/>
<organism evidence="1 2">
    <name type="scientific">Hoylesella shahii DSM 15611 = JCM 12083</name>
    <dbReference type="NCBI Taxonomy" id="1122991"/>
    <lineage>
        <taxon>Bacteria</taxon>
        <taxon>Pseudomonadati</taxon>
        <taxon>Bacteroidota</taxon>
        <taxon>Bacteroidia</taxon>
        <taxon>Bacteroidales</taxon>
        <taxon>Prevotellaceae</taxon>
        <taxon>Hoylesella</taxon>
    </lineage>
</organism>
<reference evidence="1 2" key="1">
    <citation type="submission" date="2018-05" db="EMBL/GenBank/DDBJ databases">
        <title>Genomic Encyclopedia of Type Strains, Phase I: the one thousand microbial genomes (KMG-I) project.</title>
        <authorList>
            <person name="Kyrpides N."/>
        </authorList>
    </citation>
    <scope>NUCLEOTIDE SEQUENCE [LARGE SCALE GENOMIC DNA]</scope>
    <source>
        <strain evidence="1 2">DSM 15611</strain>
    </source>
</reference>
<sequence length="39" mass="4724">MHTQVGNDTERTYVYNSQHERLWGMLLTINQDDIMEKQK</sequence>
<dbReference type="Proteomes" id="UP000248314">
    <property type="component" value="Unassembled WGS sequence"/>
</dbReference>
<gene>
    <name evidence="1" type="ORF">EJ73_01409</name>
</gene>
<name>A0A318HUK4_9BACT</name>
<dbReference type="EMBL" id="QJJX01000014">
    <property type="protein sequence ID" value="PXX22012.1"/>
    <property type="molecule type" value="Genomic_DNA"/>
</dbReference>
<comment type="caution">
    <text evidence="1">The sequence shown here is derived from an EMBL/GenBank/DDBJ whole genome shotgun (WGS) entry which is preliminary data.</text>
</comment>
<proteinExistence type="predicted"/>